<name>A0AAW2Y979_9LAMI</name>
<organism evidence="2">
    <name type="scientific">Sesamum latifolium</name>
    <dbReference type="NCBI Taxonomy" id="2727402"/>
    <lineage>
        <taxon>Eukaryota</taxon>
        <taxon>Viridiplantae</taxon>
        <taxon>Streptophyta</taxon>
        <taxon>Embryophyta</taxon>
        <taxon>Tracheophyta</taxon>
        <taxon>Spermatophyta</taxon>
        <taxon>Magnoliopsida</taxon>
        <taxon>eudicotyledons</taxon>
        <taxon>Gunneridae</taxon>
        <taxon>Pentapetalae</taxon>
        <taxon>asterids</taxon>
        <taxon>lamiids</taxon>
        <taxon>Lamiales</taxon>
        <taxon>Pedaliaceae</taxon>
        <taxon>Sesamum</taxon>
    </lineage>
</organism>
<dbReference type="Pfam" id="PF14244">
    <property type="entry name" value="Retrotran_gag_3"/>
    <property type="match status" value="1"/>
</dbReference>
<gene>
    <name evidence="2" type="ORF">Slati_0109200</name>
</gene>
<protein>
    <recommendedName>
        <fullName evidence="1">Retrotransposon Copia-like N-terminal domain-containing protein</fullName>
    </recommendedName>
</protein>
<feature type="domain" description="Retrotransposon Copia-like N-terminal" evidence="1">
    <location>
        <begin position="26"/>
        <end position="72"/>
    </location>
</feature>
<proteinExistence type="predicted"/>
<dbReference type="PANTHER" id="PTHR37610">
    <property type="entry name" value="CCHC-TYPE DOMAIN-CONTAINING PROTEIN"/>
    <property type="match status" value="1"/>
</dbReference>
<dbReference type="InterPro" id="IPR029472">
    <property type="entry name" value="Copia-like_N"/>
</dbReference>
<accession>A0AAW2Y979</accession>
<dbReference type="EMBL" id="JACGWN010000001">
    <property type="protein sequence ID" value="KAL0462216.1"/>
    <property type="molecule type" value="Genomic_DNA"/>
</dbReference>
<evidence type="ECO:0000259" key="1">
    <source>
        <dbReference type="Pfam" id="PF14244"/>
    </source>
</evidence>
<sequence length="106" mass="11629">MEMSSLNSQHGLECAQYGSKTLQLQSFDHQGMILVSSPLDGKTFLARSRPVRHALGAKLKLGFITGSCKKPTGDPALIEQWTQVDCMVASWLLNVMTKNLPNAHLC</sequence>
<dbReference type="PANTHER" id="PTHR37610:SF40">
    <property type="entry name" value="OS01G0909600 PROTEIN"/>
    <property type="match status" value="1"/>
</dbReference>
<reference evidence="2" key="2">
    <citation type="journal article" date="2024" name="Plant">
        <title>Genomic evolution and insights into agronomic trait innovations of Sesamum species.</title>
        <authorList>
            <person name="Miao H."/>
            <person name="Wang L."/>
            <person name="Qu L."/>
            <person name="Liu H."/>
            <person name="Sun Y."/>
            <person name="Le M."/>
            <person name="Wang Q."/>
            <person name="Wei S."/>
            <person name="Zheng Y."/>
            <person name="Lin W."/>
            <person name="Duan Y."/>
            <person name="Cao H."/>
            <person name="Xiong S."/>
            <person name="Wang X."/>
            <person name="Wei L."/>
            <person name="Li C."/>
            <person name="Ma Q."/>
            <person name="Ju M."/>
            <person name="Zhao R."/>
            <person name="Li G."/>
            <person name="Mu C."/>
            <person name="Tian Q."/>
            <person name="Mei H."/>
            <person name="Zhang T."/>
            <person name="Gao T."/>
            <person name="Zhang H."/>
        </authorList>
    </citation>
    <scope>NUCLEOTIDE SEQUENCE</scope>
    <source>
        <strain evidence="2">KEN1</strain>
    </source>
</reference>
<dbReference type="AlphaFoldDB" id="A0AAW2Y979"/>
<reference evidence="2" key="1">
    <citation type="submission" date="2020-06" db="EMBL/GenBank/DDBJ databases">
        <authorList>
            <person name="Li T."/>
            <person name="Hu X."/>
            <person name="Zhang T."/>
            <person name="Song X."/>
            <person name="Zhang H."/>
            <person name="Dai N."/>
            <person name="Sheng W."/>
            <person name="Hou X."/>
            <person name="Wei L."/>
        </authorList>
    </citation>
    <scope>NUCLEOTIDE SEQUENCE</scope>
    <source>
        <strain evidence="2">KEN1</strain>
        <tissue evidence="2">Leaf</tissue>
    </source>
</reference>
<evidence type="ECO:0000313" key="2">
    <source>
        <dbReference type="EMBL" id="KAL0462216.1"/>
    </source>
</evidence>
<comment type="caution">
    <text evidence="2">The sequence shown here is derived from an EMBL/GenBank/DDBJ whole genome shotgun (WGS) entry which is preliminary data.</text>
</comment>